<sequence>MMSLKVLFATVLGLFAFSEGLIRIENKSAISPLSTTVVGSNMPVTWQVEAAELLTNVLQLYNTNNVRARALSELFEATHINYSWFVAVNSSYIYNPLSSYYCQLRTETTSGNTTNIQDFVVFAGNS</sequence>
<dbReference type="KEGG" id="apln:108736099"/>
<dbReference type="InParanoid" id="A0A1W4WIX5"/>
<dbReference type="AlphaFoldDB" id="A0A1W4WIX5"/>
<dbReference type="RefSeq" id="XP_018323896.1">
    <property type="nucleotide sequence ID" value="XM_018468394.2"/>
</dbReference>
<keyword evidence="2" id="KW-1185">Reference proteome</keyword>
<gene>
    <name evidence="3" type="primary">LOC108736099</name>
</gene>
<dbReference type="SUPFAM" id="SSF54648">
    <property type="entry name" value="DLC"/>
    <property type="match status" value="1"/>
</dbReference>
<feature type="signal peptide" evidence="1">
    <location>
        <begin position="1"/>
        <end position="20"/>
    </location>
</feature>
<organism evidence="2 3">
    <name type="scientific">Agrilus planipennis</name>
    <name type="common">Emerald ash borer</name>
    <name type="synonym">Agrilus marcopoli</name>
    <dbReference type="NCBI Taxonomy" id="224129"/>
    <lineage>
        <taxon>Eukaryota</taxon>
        <taxon>Metazoa</taxon>
        <taxon>Ecdysozoa</taxon>
        <taxon>Arthropoda</taxon>
        <taxon>Hexapoda</taxon>
        <taxon>Insecta</taxon>
        <taxon>Pterygota</taxon>
        <taxon>Neoptera</taxon>
        <taxon>Endopterygota</taxon>
        <taxon>Coleoptera</taxon>
        <taxon>Polyphaga</taxon>
        <taxon>Elateriformia</taxon>
        <taxon>Buprestoidea</taxon>
        <taxon>Buprestidae</taxon>
        <taxon>Agrilinae</taxon>
        <taxon>Agrilus</taxon>
    </lineage>
</organism>
<dbReference type="Proteomes" id="UP000192223">
    <property type="component" value="Unplaced"/>
</dbReference>
<evidence type="ECO:0000313" key="3">
    <source>
        <dbReference type="RefSeq" id="XP_018323896.1"/>
    </source>
</evidence>
<protein>
    <submittedName>
        <fullName evidence="3">Uncharacterized protein LOC108736099</fullName>
    </submittedName>
</protein>
<proteinExistence type="predicted"/>
<dbReference type="GO" id="GO:0007017">
    <property type="term" value="P:microtubule-based process"/>
    <property type="evidence" value="ECO:0007669"/>
    <property type="project" value="InterPro"/>
</dbReference>
<evidence type="ECO:0000313" key="2">
    <source>
        <dbReference type="Proteomes" id="UP000192223"/>
    </source>
</evidence>
<dbReference type="GO" id="GO:0030286">
    <property type="term" value="C:dynein complex"/>
    <property type="evidence" value="ECO:0007669"/>
    <property type="project" value="InterPro"/>
</dbReference>
<reference evidence="3" key="1">
    <citation type="submission" date="2025-08" db="UniProtKB">
        <authorList>
            <consortium name="RefSeq"/>
        </authorList>
    </citation>
    <scope>IDENTIFICATION</scope>
    <source>
        <tissue evidence="3">Entire body</tissue>
    </source>
</reference>
<dbReference type="GeneID" id="108736099"/>
<evidence type="ECO:0000256" key="1">
    <source>
        <dbReference type="SAM" id="SignalP"/>
    </source>
</evidence>
<feature type="chain" id="PRO_5010729982" evidence="1">
    <location>
        <begin position="21"/>
        <end position="126"/>
    </location>
</feature>
<keyword evidence="1" id="KW-0732">Signal</keyword>
<dbReference type="InterPro" id="IPR037177">
    <property type="entry name" value="DLC_sf"/>
</dbReference>
<name>A0A1W4WIX5_AGRPL</name>
<accession>A0A1W4WIX5</accession>